<feature type="compositionally biased region" description="Polar residues" evidence="1">
    <location>
        <begin position="1"/>
        <end position="10"/>
    </location>
</feature>
<name>A0A8X6Y4R9_9ARAC</name>
<dbReference type="EMBL" id="BMAV01015213">
    <property type="protein sequence ID" value="GFY64365.1"/>
    <property type="molecule type" value="Genomic_DNA"/>
</dbReference>
<gene>
    <name evidence="2" type="ORF">TNIN_359751</name>
</gene>
<keyword evidence="3" id="KW-1185">Reference proteome</keyword>
<dbReference type="AlphaFoldDB" id="A0A8X6Y4R9"/>
<feature type="compositionally biased region" description="Low complexity" evidence="1">
    <location>
        <begin position="18"/>
        <end position="29"/>
    </location>
</feature>
<reference evidence="2" key="1">
    <citation type="submission" date="2020-08" db="EMBL/GenBank/DDBJ databases">
        <title>Multicomponent nature underlies the extraordinary mechanical properties of spider dragline silk.</title>
        <authorList>
            <person name="Kono N."/>
            <person name="Nakamura H."/>
            <person name="Mori M."/>
            <person name="Yoshida Y."/>
            <person name="Ohtoshi R."/>
            <person name="Malay A.D."/>
            <person name="Moran D.A.P."/>
            <person name="Tomita M."/>
            <person name="Numata K."/>
            <person name="Arakawa K."/>
        </authorList>
    </citation>
    <scope>NUCLEOTIDE SEQUENCE</scope>
</reference>
<feature type="region of interest" description="Disordered" evidence="1">
    <location>
        <begin position="1"/>
        <end position="55"/>
    </location>
</feature>
<sequence length="81" mass="8658">MGKVIPQTTAHDSERGEAPSNHASSSPSSYLVRKATSGGSVNHSLPLDYHPGGVSHHDEIYSVRRVMTETRNAVKAVAFGK</sequence>
<accession>A0A8X6Y4R9</accession>
<evidence type="ECO:0000256" key="1">
    <source>
        <dbReference type="SAM" id="MobiDB-lite"/>
    </source>
</evidence>
<evidence type="ECO:0000313" key="3">
    <source>
        <dbReference type="Proteomes" id="UP000886998"/>
    </source>
</evidence>
<comment type="caution">
    <text evidence="2">The sequence shown here is derived from an EMBL/GenBank/DDBJ whole genome shotgun (WGS) entry which is preliminary data.</text>
</comment>
<dbReference type="Proteomes" id="UP000886998">
    <property type="component" value="Unassembled WGS sequence"/>
</dbReference>
<proteinExistence type="predicted"/>
<organism evidence="2 3">
    <name type="scientific">Trichonephila inaurata madagascariensis</name>
    <dbReference type="NCBI Taxonomy" id="2747483"/>
    <lineage>
        <taxon>Eukaryota</taxon>
        <taxon>Metazoa</taxon>
        <taxon>Ecdysozoa</taxon>
        <taxon>Arthropoda</taxon>
        <taxon>Chelicerata</taxon>
        <taxon>Arachnida</taxon>
        <taxon>Araneae</taxon>
        <taxon>Araneomorphae</taxon>
        <taxon>Entelegynae</taxon>
        <taxon>Araneoidea</taxon>
        <taxon>Nephilidae</taxon>
        <taxon>Trichonephila</taxon>
        <taxon>Trichonephila inaurata</taxon>
    </lineage>
</organism>
<protein>
    <submittedName>
        <fullName evidence="2">Uncharacterized protein</fullName>
    </submittedName>
</protein>
<evidence type="ECO:0000313" key="2">
    <source>
        <dbReference type="EMBL" id="GFY64365.1"/>
    </source>
</evidence>